<keyword evidence="2" id="KW-1185">Reference proteome</keyword>
<proteinExistence type="predicted"/>
<dbReference type="Proteomes" id="UP001434883">
    <property type="component" value="Unassembled WGS sequence"/>
</dbReference>
<reference evidence="1 2" key="1">
    <citation type="submission" date="2021-06" db="EMBL/GenBank/DDBJ databases">
        <authorList>
            <person name="Palmer J.M."/>
        </authorList>
    </citation>
    <scope>NUCLEOTIDE SEQUENCE [LARGE SCALE GENOMIC DNA]</scope>
    <source>
        <strain evidence="1 2">XC_2019</strain>
        <tissue evidence="1">Muscle</tissue>
    </source>
</reference>
<dbReference type="EMBL" id="JAHRIN010037278">
    <property type="protein sequence ID" value="MEQ2204720.1"/>
    <property type="molecule type" value="Genomic_DNA"/>
</dbReference>
<evidence type="ECO:0000313" key="1">
    <source>
        <dbReference type="EMBL" id="MEQ2204720.1"/>
    </source>
</evidence>
<organism evidence="1 2">
    <name type="scientific">Xenoophorus captivus</name>
    <dbReference type="NCBI Taxonomy" id="1517983"/>
    <lineage>
        <taxon>Eukaryota</taxon>
        <taxon>Metazoa</taxon>
        <taxon>Chordata</taxon>
        <taxon>Craniata</taxon>
        <taxon>Vertebrata</taxon>
        <taxon>Euteleostomi</taxon>
        <taxon>Actinopterygii</taxon>
        <taxon>Neopterygii</taxon>
        <taxon>Teleostei</taxon>
        <taxon>Neoteleostei</taxon>
        <taxon>Acanthomorphata</taxon>
        <taxon>Ovalentaria</taxon>
        <taxon>Atherinomorphae</taxon>
        <taxon>Cyprinodontiformes</taxon>
        <taxon>Goodeidae</taxon>
        <taxon>Xenoophorus</taxon>
    </lineage>
</organism>
<evidence type="ECO:0000313" key="2">
    <source>
        <dbReference type="Proteomes" id="UP001434883"/>
    </source>
</evidence>
<gene>
    <name evidence="1" type="ORF">XENOCAPTIV_017596</name>
</gene>
<comment type="caution">
    <text evidence="1">The sequence shown here is derived from an EMBL/GenBank/DDBJ whole genome shotgun (WGS) entry which is preliminary data.</text>
</comment>
<accession>A0ABV0R995</accession>
<name>A0ABV0R995_9TELE</name>
<protein>
    <submittedName>
        <fullName evidence="1">Uncharacterized protein</fullName>
    </submittedName>
</protein>
<sequence length="112" mass="13365">MEKTQNRLEELYIPLRSLRMKWRWLGRRRSKLTSRICHLNQRLDEDGVMVKTGLKLSIEIKRSLSSSTRTACFPLNYALFRERHADFLLLPSAFSPEYFSLVQETCSFHLHY</sequence>